<keyword evidence="3" id="KW-1185">Reference proteome</keyword>
<dbReference type="EMBL" id="JAME01000064">
    <property type="protein sequence ID" value="ETX26699.1"/>
    <property type="molecule type" value="Genomic_DNA"/>
</dbReference>
<accession>X7F3R4</accession>
<evidence type="ECO:0000313" key="3">
    <source>
        <dbReference type="Proteomes" id="UP000023430"/>
    </source>
</evidence>
<proteinExistence type="predicted"/>
<feature type="region of interest" description="Disordered" evidence="1">
    <location>
        <begin position="71"/>
        <end position="90"/>
    </location>
</feature>
<dbReference type="Gene3D" id="1.10.238.160">
    <property type="match status" value="1"/>
</dbReference>
<gene>
    <name evidence="2" type="ORF">RISW2_20705</name>
</gene>
<dbReference type="Proteomes" id="UP000023430">
    <property type="component" value="Unassembled WGS sequence"/>
</dbReference>
<protein>
    <recommendedName>
        <fullName evidence="4">Helix-turn-helix domain-containing protein</fullName>
    </recommendedName>
</protein>
<dbReference type="SUPFAM" id="SSF46955">
    <property type="entry name" value="Putative DNA-binding domain"/>
    <property type="match status" value="1"/>
</dbReference>
<dbReference type="STRING" id="1449351.RISW2_20705"/>
<name>X7F3R4_9RHOB</name>
<organism evidence="2 3">
    <name type="scientific">Roseivivax isoporae LMG 25204</name>
    <dbReference type="NCBI Taxonomy" id="1449351"/>
    <lineage>
        <taxon>Bacteria</taxon>
        <taxon>Pseudomonadati</taxon>
        <taxon>Pseudomonadota</taxon>
        <taxon>Alphaproteobacteria</taxon>
        <taxon>Rhodobacterales</taxon>
        <taxon>Roseobacteraceae</taxon>
        <taxon>Roseivivax</taxon>
    </lineage>
</organism>
<evidence type="ECO:0000256" key="1">
    <source>
        <dbReference type="SAM" id="MobiDB-lite"/>
    </source>
</evidence>
<dbReference type="RefSeq" id="WP_051492284.1">
    <property type="nucleotide sequence ID" value="NZ_JAME01000064.1"/>
</dbReference>
<evidence type="ECO:0008006" key="4">
    <source>
        <dbReference type="Google" id="ProtNLM"/>
    </source>
</evidence>
<comment type="caution">
    <text evidence="2">The sequence shown here is derived from an EMBL/GenBank/DDBJ whole genome shotgun (WGS) entry which is preliminary data.</text>
</comment>
<dbReference type="InterPro" id="IPR009061">
    <property type="entry name" value="DNA-bd_dom_put_sf"/>
</dbReference>
<sequence>MGHARDFAFTTPAQAVADARPIAYVSADTLAQLLDVSETTIWDWTRKSVLPRPVKIGGSTRWKWSEVERKLKPGSTAENDDPILRASRGR</sequence>
<evidence type="ECO:0000313" key="2">
    <source>
        <dbReference type="EMBL" id="ETX26699.1"/>
    </source>
</evidence>
<dbReference type="eggNOG" id="ENOG50330S9">
    <property type="taxonomic scope" value="Bacteria"/>
</dbReference>
<reference evidence="2 3" key="1">
    <citation type="submission" date="2014-01" db="EMBL/GenBank/DDBJ databases">
        <title>Roseivivax isoporae LMG 25204 Genome Sequencing.</title>
        <authorList>
            <person name="Lai Q."/>
            <person name="Li G."/>
            <person name="Shao Z."/>
        </authorList>
    </citation>
    <scope>NUCLEOTIDE SEQUENCE [LARGE SCALE GENOMIC DNA]</scope>
    <source>
        <strain evidence="2 3">LMG 25204</strain>
    </source>
</reference>
<dbReference type="AlphaFoldDB" id="X7F3R4"/>